<evidence type="ECO:0000256" key="4">
    <source>
        <dbReference type="ARBA" id="ARBA00022692"/>
    </source>
</evidence>
<dbReference type="InterPro" id="IPR025966">
    <property type="entry name" value="OppC_N"/>
</dbReference>
<dbReference type="Pfam" id="PF12911">
    <property type="entry name" value="OppC_N"/>
    <property type="match status" value="1"/>
</dbReference>
<keyword evidence="10" id="KW-1185">Reference proteome</keyword>
<evidence type="ECO:0000313" key="10">
    <source>
        <dbReference type="Proteomes" id="UP000648182"/>
    </source>
</evidence>
<dbReference type="PANTHER" id="PTHR43386">
    <property type="entry name" value="OLIGOPEPTIDE TRANSPORT SYSTEM PERMEASE PROTEIN APPC"/>
    <property type="match status" value="1"/>
</dbReference>
<proteinExistence type="inferred from homology"/>
<evidence type="ECO:0000259" key="8">
    <source>
        <dbReference type="PROSITE" id="PS50928"/>
    </source>
</evidence>
<reference evidence="9 10" key="1">
    <citation type="submission" date="2020-08" db="EMBL/GenBank/DDBJ databases">
        <title>A Genomic Blueprint of the Chicken Gut Microbiome.</title>
        <authorList>
            <person name="Gilroy R."/>
            <person name="Ravi A."/>
            <person name="Getino M."/>
            <person name="Pursley I."/>
            <person name="Horton D.L."/>
            <person name="Alikhan N.-F."/>
            <person name="Baker D."/>
            <person name="Gharbi K."/>
            <person name="Hall N."/>
            <person name="Watson M."/>
            <person name="Adriaenssens E.M."/>
            <person name="Foster-Nyarko E."/>
            <person name="Jarju S."/>
            <person name="Secka A."/>
            <person name="Antonio M."/>
            <person name="Oren A."/>
            <person name="Chaudhuri R."/>
            <person name="La Ragione R.M."/>
            <person name="Hildebrand F."/>
            <person name="Pallen M.J."/>
        </authorList>
    </citation>
    <scope>NUCLEOTIDE SEQUENCE [LARGE SCALE GENOMIC DNA]</scope>
    <source>
        <strain evidence="9 10">Sa1BUA2</strain>
    </source>
</reference>
<evidence type="ECO:0000313" key="9">
    <source>
        <dbReference type="EMBL" id="MBD8005967.1"/>
    </source>
</evidence>
<sequence length="303" mass="33123">MLTETKTVEVEPTLQQQKKEVAKEKRALLLRRIWANKLLVIGGAIIILITLVALAAPVITQFTPYDLEATNRLKPPSAEHWFGTDNFGRDIFSRVVYGARVSLAVGLSVAFITGFLGLFIGMYSSYYRILDHVLMRVADGLMAFPSILLAIAIMAVMGPKPANVVLAIVIVETPVVARIVRSSALVVKEQTFIEAAKAQGASSWRIIWQHMAPNVLTPLIVQVTYVFSVSMIIEAALSFLGAGIPAPEPSWGNILYDGKSVIQTAWWMTVFPGLFLLLAVLGSNLLGDGIRDLIDPHSNKAKK</sequence>
<evidence type="ECO:0000256" key="3">
    <source>
        <dbReference type="ARBA" id="ARBA00022475"/>
    </source>
</evidence>
<organism evidence="9 10">
    <name type="scientific">Bacillus norwichensis</name>
    <dbReference type="NCBI Taxonomy" id="2762217"/>
    <lineage>
        <taxon>Bacteria</taxon>
        <taxon>Bacillati</taxon>
        <taxon>Bacillota</taxon>
        <taxon>Bacilli</taxon>
        <taxon>Bacillales</taxon>
        <taxon>Bacillaceae</taxon>
        <taxon>Bacillus</taxon>
    </lineage>
</organism>
<dbReference type="RefSeq" id="WP_191813405.1">
    <property type="nucleotide sequence ID" value="NZ_JACSPV010000021.1"/>
</dbReference>
<dbReference type="InterPro" id="IPR000515">
    <property type="entry name" value="MetI-like"/>
</dbReference>
<dbReference type="PROSITE" id="PS50928">
    <property type="entry name" value="ABC_TM1"/>
    <property type="match status" value="1"/>
</dbReference>
<dbReference type="Proteomes" id="UP000648182">
    <property type="component" value="Unassembled WGS sequence"/>
</dbReference>
<accession>A0ABR8VMI3</accession>
<feature type="transmembrane region" description="Helical" evidence="7">
    <location>
        <begin position="133"/>
        <end position="156"/>
    </location>
</feature>
<dbReference type="Pfam" id="PF00528">
    <property type="entry name" value="BPD_transp_1"/>
    <property type="match status" value="1"/>
</dbReference>
<comment type="similarity">
    <text evidence="7">Belongs to the binding-protein-dependent transport system permease family.</text>
</comment>
<keyword evidence="5 7" id="KW-1133">Transmembrane helix</keyword>
<keyword evidence="3" id="KW-1003">Cell membrane</keyword>
<feature type="transmembrane region" description="Helical" evidence="7">
    <location>
        <begin position="219"/>
        <end position="244"/>
    </location>
</feature>
<evidence type="ECO:0000256" key="1">
    <source>
        <dbReference type="ARBA" id="ARBA00004651"/>
    </source>
</evidence>
<feature type="transmembrane region" description="Helical" evidence="7">
    <location>
        <begin position="264"/>
        <end position="286"/>
    </location>
</feature>
<protein>
    <submittedName>
        <fullName evidence="9">ABC transporter permease</fullName>
    </submittedName>
</protein>
<evidence type="ECO:0000256" key="7">
    <source>
        <dbReference type="RuleBase" id="RU363032"/>
    </source>
</evidence>
<gene>
    <name evidence="9" type="ORF">H9631_12855</name>
</gene>
<dbReference type="Gene3D" id="1.10.3720.10">
    <property type="entry name" value="MetI-like"/>
    <property type="match status" value="1"/>
</dbReference>
<evidence type="ECO:0000256" key="6">
    <source>
        <dbReference type="ARBA" id="ARBA00023136"/>
    </source>
</evidence>
<dbReference type="InterPro" id="IPR035906">
    <property type="entry name" value="MetI-like_sf"/>
</dbReference>
<dbReference type="SUPFAM" id="SSF161098">
    <property type="entry name" value="MetI-like"/>
    <property type="match status" value="1"/>
</dbReference>
<evidence type="ECO:0000256" key="2">
    <source>
        <dbReference type="ARBA" id="ARBA00022448"/>
    </source>
</evidence>
<name>A0ABR8VMI3_9BACI</name>
<feature type="domain" description="ABC transmembrane type-1" evidence="8">
    <location>
        <begin position="99"/>
        <end position="287"/>
    </location>
</feature>
<keyword evidence="6 7" id="KW-0472">Membrane</keyword>
<comment type="caution">
    <text evidence="9">The sequence shown here is derived from an EMBL/GenBank/DDBJ whole genome shotgun (WGS) entry which is preliminary data.</text>
</comment>
<dbReference type="CDD" id="cd06261">
    <property type="entry name" value="TM_PBP2"/>
    <property type="match status" value="1"/>
</dbReference>
<keyword evidence="2 7" id="KW-0813">Transport</keyword>
<feature type="transmembrane region" description="Helical" evidence="7">
    <location>
        <begin position="162"/>
        <end position="180"/>
    </location>
</feature>
<evidence type="ECO:0000256" key="5">
    <source>
        <dbReference type="ARBA" id="ARBA00022989"/>
    </source>
</evidence>
<comment type="subcellular location">
    <subcellularLocation>
        <location evidence="1 7">Cell membrane</location>
        <topology evidence="1 7">Multi-pass membrane protein</topology>
    </subcellularLocation>
</comment>
<dbReference type="InterPro" id="IPR050366">
    <property type="entry name" value="BP-dependent_transpt_permease"/>
</dbReference>
<feature type="transmembrane region" description="Helical" evidence="7">
    <location>
        <begin position="101"/>
        <end position="121"/>
    </location>
</feature>
<dbReference type="PANTHER" id="PTHR43386:SF6">
    <property type="entry name" value="ABC TRANSPORTER PERMEASE PROTEIN"/>
    <property type="match status" value="1"/>
</dbReference>
<feature type="transmembrane region" description="Helical" evidence="7">
    <location>
        <begin position="38"/>
        <end position="59"/>
    </location>
</feature>
<dbReference type="EMBL" id="JACSPV010000021">
    <property type="protein sequence ID" value="MBD8005967.1"/>
    <property type="molecule type" value="Genomic_DNA"/>
</dbReference>
<keyword evidence="4 7" id="KW-0812">Transmembrane</keyword>